<protein>
    <recommendedName>
        <fullName evidence="2">Tox-GHH2 domain-containing protein</fullName>
    </recommendedName>
</protein>
<evidence type="ECO:0000259" key="2">
    <source>
        <dbReference type="Pfam" id="PF15635"/>
    </source>
</evidence>
<dbReference type="AlphaFoldDB" id="A0A2S8HP21"/>
<dbReference type="Proteomes" id="UP000239687">
    <property type="component" value="Unassembled WGS sequence"/>
</dbReference>
<feature type="domain" description="Tox-GHH2" evidence="2">
    <location>
        <begin position="217"/>
        <end position="339"/>
    </location>
</feature>
<name>A0A2S8HP21_9PSED</name>
<dbReference type="Pfam" id="PF15635">
    <property type="entry name" value="Tox-GHH2"/>
    <property type="match status" value="1"/>
</dbReference>
<evidence type="ECO:0000313" key="4">
    <source>
        <dbReference type="Proteomes" id="UP000239687"/>
    </source>
</evidence>
<organism evidence="3 4">
    <name type="scientific">Pseudomonas frederiksbergensis</name>
    <dbReference type="NCBI Taxonomy" id="104087"/>
    <lineage>
        <taxon>Bacteria</taxon>
        <taxon>Pseudomonadati</taxon>
        <taxon>Pseudomonadota</taxon>
        <taxon>Gammaproteobacteria</taxon>
        <taxon>Pseudomonadales</taxon>
        <taxon>Pseudomonadaceae</taxon>
        <taxon>Pseudomonas</taxon>
    </lineage>
</organism>
<evidence type="ECO:0000256" key="1">
    <source>
        <dbReference type="SAM" id="MobiDB-lite"/>
    </source>
</evidence>
<dbReference type="CDD" id="cd14740">
    <property type="entry name" value="PAAR_4"/>
    <property type="match status" value="1"/>
</dbReference>
<dbReference type="InterPro" id="IPR028917">
    <property type="entry name" value="Tox-GHH2_domain"/>
</dbReference>
<dbReference type="RefSeq" id="WP_105341038.1">
    <property type="nucleotide sequence ID" value="NZ_PUIN01000005.1"/>
</dbReference>
<feature type="compositionally biased region" description="Polar residues" evidence="1">
    <location>
        <begin position="362"/>
        <end position="372"/>
    </location>
</feature>
<accession>A0A2S8HP21</accession>
<feature type="region of interest" description="Disordered" evidence="1">
    <location>
        <begin position="344"/>
        <end position="373"/>
    </location>
</feature>
<evidence type="ECO:0000313" key="3">
    <source>
        <dbReference type="EMBL" id="PQP04221.1"/>
    </source>
</evidence>
<sequence>MANEVYANNMEVSCKAAAGKSIACFPDVCFTPPQAPPTPLGVPIPYPNTGMAKDTTKGSRTVKISGKEVMLKNKSYFKTSYGDEAGCAPKKGVITSKIKGKVYFTSWSMDVKFEGENVVRHMDLTTHNHASSPGNTPTWMHVDAIAFDASEGQVCKDEQNAAEDKCKDAKIRPKRETERGNKVPDGMDCDDECKKAKACVLKPKKKDKSFCCHPEITGHHLIEVHCFSKTGERGTALTGFEKYKQDNAPCVCASQSRDDGTHGILHAVQGQMEAAHNDGPVLQSWPDSGDKIKPGSDQRLPANAKWTYKNAREAGALAHSTAFPHCNSKCIANQLDDYHQKKCDMEDNTPVRSDPGSDKRSSGTLTPTQQKAVDQAIEAIKGITSNAHSAA</sequence>
<proteinExistence type="predicted"/>
<dbReference type="Pfam" id="PF13665">
    <property type="entry name" value="Tox-PAAR-like"/>
    <property type="match status" value="1"/>
</dbReference>
<reference evidence="3 4" key="1">
    <citation type="submission" date="2018-02" db="EMBL/GenBank/DDBJ databases">
        <title>Draft genome sequencing of Pseudomonas frederiksbergensis 11-D3.</title>
        <authorList>
            <person name="Zheng B.-X."/>
        </authorList>
    </citation>
    <scope>NUCLEOTIDE SEQUENCE [LARGE SCALE GENOMIC DNA]</scope>
    <source>
        <strain evidence="3 4">11-D3</strain>
    </source>
</reference>
<comment type="caution">
    <text evidence="3">The sequence shown here is derived from an EMBL/GenBank/DDBJ whole genome shotgun (WGS) entry which is preliminary data.</text>
</comment>
<dbReference type="EMBL" id="PUIN01000005">
    <property type="protein sequence ID" value="PQP04221.1"/>
    <property type="molecule type" value="Genomic_DNA"/>
</dbReference>
<gene>
    <name evidence="3" type="ORF">C5612_09455</name>
</gene>